<comment type="function">
    <text evidence="4">Required for formation of the rod structure in the basal body of the flagellar apparatus. Together with FliI and FliH, may constitute the export apparatus of flagellin.</text>
</comment>
<accession>A0A455U2F6</accession>
<keyword evidence="3" id="KW-0653">Protein transport</keyword>
<evidence type="ECO:0000256" key="1">
    <source>
        <dbReference type="ARBA" id="ARBA00010690"/>
    </source>
</evidence>
<comment type="similarity">
    <text evidence="1">Belongs to the type III secretion exporter family.</text>
</comment>
<gene>
    <name evidence="5" type="ORF">HSBAA_02150</name>
</gene>
<organism evidence="5 6">
    <name type="scientific">Vreelandella sulfidaeris</name>
    <dbReference type="NCBI Taxonomy" id="115553"/>
    <lineage>
        <taxon>Bacteria</taxon>
        <taxon>Pseudomonadati</taxon>
        <taxon>Pseudomonadota</taxon>
        <taxon>Gammaproteobacteria</taxon>
        <taxon>Oceanospirillales</taxon>
        <taxon>Halomonadaceae</taxon>
        <taxon>Vreelandella</taxon>
    </lineage>
</organism>
<reference evidence="5 6" key="1">
    <citation type="journal article" date="2019" name="Microbiol. Resour. Announc.">
        <title>Complete Genome Sequence of Halomonas sulfidaeris Strain Esulfide1 Isolated from a Metal Sulfide Rock at a Depth of 2,200 Meters, Obtained Using Nanopore Sequencing.</title>
        <authorList>
            <person name="Saito M."/>
            <person name="Nishigata A."/>
            <person name="Galipon J."/>
            <person name="Arakawa K."/>
        </authorList>
    </citation>
    <scope>NUCLEOTIDE SEQUENCE [LARGE SCALE GENOMIC DNA]</scope>
    <source>
        <strain evidence="5 6">ATCC BAA-803</strain>
    </source>
</reference>
<dbReference type="AlphaFoldDB" id="A0A455U2F6"/>
<dbReference type="GO" id="GO:0005886">
    <property type="term" value="C:plasma membrane"/>
    <property type="evidence" value="ECO:0007669"/>
    <property type="project" value="TreeGrafter"/>
</dbReference>
<proteinExistence type="inferred from homology"/>
<dbReference type="EMBL" id="AP019514">
    <property type="protein sequence ID" value="BBI58909.1"/>
    <property type="molecule type" value="Genomic_DNA"/>
</dbReference>
<dbReference type="InterPro" id="IPR029025">
    <property type="entry name" value="T3SS_substrate_exporter_C"/>
</dbReference>
<evidence type="ECO:0000313" key="5">
    <source>
        <dbReference type="EMBL" id="BBI58909.1"/>
    </source>
</evidence>
<dbReference type="Pfam" id="PF01312">
    <property type="entry name" value="Bac_export_2"/>
    <property type="match status" value="1"/>
</dbReference>
<dbReference type="KEGG" id="hsr:HSBAA_02150"/>
<dbReference type="PANTHER" id="PTHR30531:SF12">
    <property type="entry name" value="FLAGELLAR BIOSYNTHETIC PROTEIN FLHB"/>
    <property type="match status" value="1"/>
</dbReference>
<keyword evidence="3" id="KW-1006">Bacterial flagellum protein export</keyword>
<evidence type="ECO:0000256" key="4">
    <source>
        <dbReference type="ARBA" id="ARBA00025078"/>
    </source>
</evidence>
<dbReference type="GO" id="GO:0009306">
    <property type="term" value="P:protein secretion"/>
    <property type="evidence" value="ECO:0007669"/>
    <property type="project" value="InterPro"/>
</dbReference>
<evidence type="ECO:0000256" key="3">
    <source>
        <dbReference type="ARBA" id="ARBA00023225"/>
    </source>
</evidence>
<dbReference type="SUPFAM" id="SSF160544">
    <property type="entry name" value="EscU C-terminal domain-like"/>
    <property type="match status" value="1"/>
</dbReference>
<sequence length="105" mass="11703">MAARIREIGEEAGVPRLQAAPLARALYYHVDLEAEVPAELYTAVAEVMAWAYRLKQVAHQGGEMPPTPIICRFPRIWKAPGMAPVVMRRNHERLKSANRSARLGG</sequence>
<dbReference type="Gene3D" id="3.40.1690.10">
    <property type="entry name" value="secretion proteins EscU"/>
    <property type="match status" value="1"/>
</dbReference>
<protein>
    <recommendedName>
        <fullName evidence="2">Flagellar biosynthetic protein FlhB</fullName>
    </recommendedName>
</protein>
<dbReference type="PANTHER" id="PTHR30531">
    <property type="entry name" value="FLAGELLAR BIOSYNTHETIC PROTEIN FLHB"/>
    <property type="match status" value="1"/>
</dbReference>
<name>A0A455U2F6_9GAMM</name>
<evidence type="ECO:0000313" key="6">
    <source>
        <dbReference type="Proteomes" id="UP000320231"/>
    </source>
</evidence>
<keyword evidence="3" id="KW-0813">Transport</keyword>
<dbReference type="InterPro" id="IPR006135">
    <property type="entry name" value="T3SS_substrate_exporter"/>
</dbReference>
<evidence type="ECO:0000256" key="2">
    <source>
        <dbReference type="ARBA" id="ARBA00021622"/>
    </source>
</evidence>
<dbReference type="Proteomes" id="UP000320231">
    <property type="component" value="Chromosome"/>
</dbReference>